<dbReference type="SMART" id="SM00987">
    <property type="entry name" value="UreE_C"/>
    <property type="match status" value="1"/>
</dbReference>
<dbReference type="InterPro" id="IPR051536">
    <property type="entry name" value="UDG_Type-4/5"/>
</dbReference>
<keyword evidence="3" id="KW-0227">DNA damage</keyword>
<dbReference type="Pfam" id="PF03167">
    <property type="entry name" value="UDG"/>
    <property type="match status" value="1"/>
</dbReference>
<evidence type="ECO:0000256" key="9">
    <source>
        <dbReference type="ARBA" id="ARBA00023887"/>
    </source>
</evidence>
<evidence type="ECO:0000313" key="11">
    <source>
        <dbReference type="EMBL" id="CRX38213.1"/>
    </source>
</evidence>
<dbReference type="GO" id="GO:0004844">
    <property type="term" value="F:uracil DNA N-glycosylase activity"/>
    <property type="evidence" value="ECO:0007669"/>
    <property type="project" value="InterPro"/>
</dbReference>
<organism evidence="11 12">
    <name type="scientific">Estrella lausannensis</name>
    <dbReference type="NCBI Taxonomy" id="483423"/>
    <lineage>
        <taxon>Bacteria</taxon>
        <taxon>Pseudomonadati</taxon>
        <taxon>Chlamydiota</taxon>
        <taxon>Chlamydiia</taxon>
        <taxon>Parachlamydiales</taxon>
        <taxon>Candidatus Criblamydiaceae</taxon>
        <taxon>Estrella</taxon>
    </lineage>
</organism>
<dbReference type="GO" id="GO:0046872">
    <property type="term" value="F:metal ion binding"/>
    <property type="evidence" value="ECO:0007669"/>
    <property type="project" value="UniProtKB-KW"/>
</dbReference>
<keyword evidence="7" id="KW-0234">DNA repair</keyword>
<gene>
    <name evidence="11" type="ORF">ELAC_0864</name>
</gene>
<accession>A0A0H5DQ80</accession>
<evidence type="ECO:0000256" key="2">
    <source>
        <dbReference type="ARBA" id="ARBA00022723"/>
    </source>
</evidence>
<proteinExistence type="inferred from homology"/>
<dbReference type="InterPro" id="IPR044147">
    <property type="entry name" value="UdgB-like"/>
</dbReference>
<evidence type="ECO:0000256" key="1">
    <source>
        <dbReference type="ARBA" id="ARBA00022485"/>
    </source>
</evidence>
<dbReference type="CDD" id="cd10031">
    <property type="entry name" value="UDG-F5_TTUDGB_like"/>
    <property type="match status" value="1"/>
</dbReference>
<evidence type="ECO:0000256" key="7">
    <source>
        <dbReference type="ARBA" id="ARBA00023204"/>
    </source>
</evidence>
<evidence type="ECO:0000256" key="4">
    <source>
        <dbReference type="ARBA" id="ARBA00022801"/>
    </source>
</evidence>
<dbReference type="PANTHER" id="PTHR33693:SF3">
    <property type="entry name" value="TYPE-5 URACIL-DNA GLYCOSYLASE"/>
    <property type="match status" value="1"/>
</dbReference>
<keyword evidence="4 11" id="KW-0378">Hydrolase</keyword>
<dbReference type="GO" id="GO:0006284">
    <property type="term" value="P:base-excision repair"/>
    <property type="evidence" value="ECO:0007669"/>
    <property type="project" value="InterPro"/>
</dbReference>
<dbReference type="AlphaFoldDB" id="A0A0H5DQ80"/>
<keyword evidence="6" id="KW-0411">Iron-sulfur</keyword>
<evidence type="ECO:0000256" key="8">
    <source>
        <dbReference type="ARBA" id="ARBA00023779"/>
    </source>
</evidence>
<dbReference type="SUPFAM" id="SSF52141">
    <property type="entry name" value="Uracil-DNA glycosylase-like"/>
    <property type="match status" value="1"/>
</dbReference>
<reference evidence="12" key="1">
    <citation type="submission" date="2015-06" db="EMBL/GenBank/DDBJ databases">
        <authorList>
            <person name="Bertelli C."/>
        </authorList>
    </citation>
    <scope>NUCLEOTIDE SEQUENCE [LARGE SCALE GENOMIC DNA]</scope>
    <source>
        <strain evidence="12">CRIB-30</strain>
    </source>
</reference>
<evidence type="ECO:0000256" key="6">
    <source>
        <dbReference type="ARBA" id="ARBA00023014"/>
    </source>
</evidence>
<evidence type="ECO:0000256" key="3">
    <source>
        <dbReference type="ARBA" id="ARBA00022763"/>
    </source>
</evidence>
<dbReference type="GO" id="GO:0033958">
    <property type="term" value="F:DNA-deoxyinosine glycosylase activity"/>
    <property type="evidence" value="ECO:0007669"/>
    <property type="project" value="InterPro"/>
</dbReference>
<dbReference type="PANTHER" id="PTHR33693">
    <property type="entry name" value="TYPE-5 URACIL-DNA GLYCOSYLASE"/>
    <property type="match status" value="1"/>
</dbReference>
<keyword evidence="12" id="KW-1185">Reference proteome</keyword>
<dbReference type="Proteomes" id="UP000220251">
    <property type="component" value="Unassembled WGS sequence"/>
</dbReference>
<keyword evidence="5" id="KW-0408">Iron</keyword>
<sequence length="229" mass="25502">MLGDRFGELNEEIAACRRCPRLVTFREGVVPKKCFQETYWKKPVAGFGDTEASILLLGLAPAPHGGNRTGRIFTGDQSARFLMKALFNTGLSNQNHSEHADDGLELRGVYVTASVKCVPPQNRPSALETKNCSAFLQREFLLLKRLKVVLALGRHAFEAYLSLAAKRGELKSAAFSHGAFIPFKSLPLLIGSYHPSPQNTNRGLLTTRMLEEVLERAKRESGWEQFKNK</sequence>
<keyword evidence="2" id="KW-0479">Metal-binding</keyword>
<dbReference type="OrthoDB" id="5290748at2"/>
<protein>
    <recommendedName>
        <fullName evidence="9">Type-5 uracil-DNA glycosylase</fullName>
    </recommendedName>
</protein>
<keyword evidence="11" id="KW-0326">Glycosidase</keyword>
<dbReference type="RefSeq" id="WP_098038062.1">
    <property type="nucleotide sequence ID" value="NZ_CWGJ01000011.1"/>
</dbReference>
<feature type="domain" description="Uracil-DNA glycosylase-like" evidence="10">
    <location>
        <begin position="45"/>
        <end position="214"/>
    </location>
</feature>
<dbReference type="SMART" id="SM00986">
    <property type="entry name" value="UDG"/>
    <property type="match status" value="1"/>
</dbReference>
<evidence type="ECO:0000313" key="12">
    <source>
        <dbReference type="Proteomes" id="UP000220251"/>
    </source>
</evidence>
<evidence type="ECO:0000259" key="10">
    <source>
        <dbReference type="SMART" id="SM00986"/>
    </source>
</evidence>
<dbReference type="InterPro" id="IPR005122">
    <property type="entry name" value="Uracil-DNA_glycosylase-like"/>
</dbReference>
<dbReference type="InterPro" id="IPR036895">
    <property type="entry name" value="Uracil-DNA_glycosylase-like_sf"/>
</dbReference>
<dbReference type="Gene3D" id="3.40.470.10">
    <property type="entry name" value="Uracil-DNA glycosylase-like domain"/>
    <property type="match status" value="1"/>
</dbReference>
<dbReference type="EMBL" id="CWGJ01000011">
    <property type="protein sequence ID" value="CRX38213.1"/>
    <property type="molecule type" value="Genomic_DNA"/>
</dbReference>
<name>A0A0H5DQ80_9BACT</name>
<comment type="similarity">
    <text evidence="8">Belongs to the uracil-DNA glycosylase (UDG) superfamily. Type 5 (UDGb) family.</text>
</comment>
<evidence type="ECO:0000256" key="5">
    <source>
        <dbReference type="ARBA" id="ARBA00023004"/>
    </source>
</evidence>
<keyword evidence="1" id="KW-0004">4Fe-4S</keyword>
<dbReference type="GO" id="GO:0051539">
    <property type="term" value="F:4 iron, 4 sulfur cluster binding"/>
    <property type="evidence" value="ECO:0007669"/>
    <property type="project" value="UniProtKB-KW"/>
</dbReference>